<evidence type="ECO:0000259" key="2">
    <source>
        <dbReference type="Pfam" id="PF07581"/>
    </source>
</evidence>
<feature type="domain" description="GLUG" evidence="2">
    <location>
        <begin position="483"/>
        <end position="507"/>
    </location>
</feature>
<evidence type="ECO:0000313" key="4">
    <source>
        <dbReference type="Proteomes" id="UP000651085"/>
    </source>
</evidence>
<reference evidence="3" key="1">
    <citation type="submission" date="2020-08" db="EMBL/GenBank/DDBJ databases">
        <title>Genome public.</title>
        <authorList>
            <person name="Liu C."/>
            <person name="Sun Q."/>
        </authorList>
    </citation>
    <scope>NUCLEOTIDE SEQUENCE</scope>
    <source>
        <strain evidence="3">N12</strain>
    </source>
</reference>
<comment type="caution">
    <text evidence="3">The sequence shown here is derived from an EMBL/GenBank/DDBJ whole genome shotgun (WGS) entry which is preliminary data.</text>
</comment>
<dbReference type="RefSeq" id="WP_262433688.1">
    <property type="nucleotide sequence ID" value="NZ_JACRTF010000001.1"/>
</dbReference>
<organism evidence="3 4">
    <name type="scientific">Jilunia laotingensis</name>
    <dbReference type="NCBI Taxonomy" id="2763675"/>
    <lineage>
        <taxon>Bacteria</taxon>
        <taxon>Pseudomonadati</taxon>
        <taxon>Bacteroidota</taxon>
        <taxon>Bacteroidia</taxon>
        <taxon>Bacteroidales</taxon>
        <taxon>Bacteroidaceae</taxon>
        <taxon>Jilunia</taxon>
    </lineage>
</organism>
<feature type="domain" description="GLUG" evidence="2">
    <location>
        <begin position="1566"/>
        <end position="1589"/>
    </location>
</feature>
<feature type="signal peptide" evidence="1">
    <location>
        <begin position="1"/>
        <end position="20"/>
    </location>
</feature>
<proteinExistence type="predicted"/>
<keyword evidence="4" id="KW-1185">Reference proteome</keyword>
<accession>A0A926IQA1</accession>
<feature type="chain" id="PRO_5036722735" description="GLUG domain-containing protein" evidence="1">
    <location>
        <begin position="21"/>
        <end position="1986"/>
    </location>
</feature>
<evidence type="ECO:0000256" key="1">
    <source>
        <dbReference type="SAM" id="SignalP"/>
    </source>
</evidence>
<name>A0A926IQA1_9BACT</name>
<protein>
    <recommendedName>
        <fullName evidence="2">GLUG domain-containing protein</fullName>
    </recommendedName>
</protein>
<dbReference type="Gene3D" id="2.160.20.110">
    <property type="match status" value="4"/>
</dbReference>
<evidence type="ECO:0000313" key="3">
    <source>
        <dbReference type="EMBL" id="MBC8592513.1"/>
    </source>
</evidence>
<dbReference type="Pfam" id="PF07581">
    <property type="entry name" value="Glug"/>
    <property type="match status" value="2"/>
</dbReference>
<sequence length="1986" mass="212188">MKKNILLCIFLSLGTLTAWAQEQTSLLPTNEMKGIITGTPQEKIKDTNLPGTPVQQQRQFKKSTSPASISDYEGTFIQISEDSNGKETGYAVEISVVDNHTLAITNFWNGEKTIKASINLEEGTLKIDPQEIAVHSTYGSIFIYSYDFETNRYNSQVPIQGTINDGVITIDSWIALINEGEYKSYSLGVYRGSELIMPNSNMTETTLESNGEKVTTVYPVYLEQSSPNELSMYNAANIGVKINLQLNSDKTIAIPPQTFLSNAMYGKFNCYPLKTVSATNPEFYTDRMIKGTISGTDLSWENWGIFCPKAGIVASLYTSSVLNTLLEISFPKPVVADFEGKGTPEAPYLIKTMEDLYMLSEVVNSDKTLNGDHTSTYAGQYFRLESNLDATTLSPTLHPIGNNAIQRFAGIFDGNNKTIRNLTMDEGMGYCALFGHIDTDGVIKNLNLENYTCETLGSYGGSIAGYVWGKIENCHTTGAMSFGSAYTGGIAGYSYGAEIINCSFKGTMTGTDYMGGIVGTSFGNIKKCWADATINFSNNNPNTTCGGITSSMFGTKFPDATISDCYFTGRINATNNECTVGGIAGSTNKAIILRCFNTAMISGTGANVNMGGILGFTWNTTIRDCYNSGLIGNNLSPKVGGVIGSVLDMSDEERSNIENCYNSGLVYTASKEEMRYIVGRPLPRLIIKNTFYDQQITGVPSPTYGLSTAQLTDAGGIKDFDPAIWNFTASHYPRLKGIDENNAAYLSSACMSLDESSSTLEIRKDFDLTTDNLIEWKAVMNTLFTDQGHGFSIKGNKGILNGEVTQDTIFAFNADKNYKYYILSISPILWKGKGTATDPFLIETKADMMNLGIATNDAQQTFEGMYFKMTADIDMEYDEAFIGLGRDNTGKLRFAGVFDGNGHTISKMKITSVVFDDNGKLASASRKFTGFIGSVAETGVVKNLTIAANCEFDLYVNAGAIAGYNYGLIENCRNYATVKGYMNYVGGITGYNAPTGILRGCFNTGAVYAGTESVGGIAGANNGLIENCQNCGYVSALSLSLSYKPGMQGSAGGIVGLNSGILRNVINTGKIASYKNISGIAGKTQKVSGQGGSIVNAINYGKVEIWTDRSTSGQIIGDNMGATEIIDSYYDIQLQTLAAANNQVKEGASGCKTRGLINGKLNLPDSAWVQKENTYPMLISFKNEAQALVDSRAVIVLDDASTIANMSKEGAKLQNNTEVTWELLHNTENFRIEEGLLKVTMPTDQIATDTLVATYGTVKRTIPIMALYNILEGKGTQEEPWLIKSTSDMNKLSDFVMNTKHEYKGENFKVMEDLDFSGINYTPIAIEDVIFQGYFDGNGKTIKNITYAVADSSTVKERGLFGVIGSDGTIANLTLSNCKFQTYQRCGAFAGSLYGTITNCTNDHTEVSTTGTMHAGGIAGFGYLGAAIENCKNNGNVTAASVHAGGILGGSDAEQTVKISKCSNEGNINAKTSQVGGIIGRGAANIEDCYNTSAITISSSNAGGIAGDLLKGSYINKCHNTANIIANTCAGGIVGTIENHSEDMPFILENCYNTGEVSTTYSVKSTSNAGGIVGKAGNACAIRNCYNTAPITTTTGNAGGIAGGITGSATAPSIIEKCYNAKEATILANTNYAGGIAGNATYTYIQETHNEADVTAGEDKKVSYAGGIAGGCTGYMDKSWNSGKVTAKYSLAGGIAGNAVATIDRCYNRGEVISEGIEPKKSVSTGGILGKGNSMLTNCYNTGTVTGFSEVGGIIGSMVAGSKTEPGTTVTGCYNLGTINATSTDSIGNITGLAANYTHVSASFYDKTLCSTHVLDTCATALTSEEMVNAQLGDAFLYGVATYPRIDAFEKDTVANFYATMIILAEGDEMDDIKKNIQIGTPEGAEWTATSNLSIDGNTVSPKNSEIGEEATLTLTAGDLEKAYHLILNVIPDGIDKNEMTKVVVERTYYTVTGIRVAKPAKGQINIEKRIYDDGTSEVVKTMPEK</sequence>
<dbReference type="InterPro" id="IPR011493">
    <property type="entry name" value="GLUG"/>
</dbReference>
<dbReference type="Proteomes" id="UP000651085">
    <property type="component" value="Unassembled WGS sequence"/>
</dbReference>
<dbReference type="EMBL" id="JACRTF010000001">
    <property type="protein sequence ID" value="MBC8592513.1"/>
    <property type="molecule type" value="Genomic_DNA"/>
</dbReference>
<gene>
    <name evidence="3" type="ORF">H8744_04485</name>
</gene>
<keyword evidence="1" id="KW-0732">Signal</keyword>